<keyword evidence="3" id="KW-1185">Reference proteome</keyword>
<evidence type="ECO:0000313" key="3">
    <source>
        <dbReference type="Proteomes" id="UP001334804"/>
    </source>
</evidence>
<keyword evidence="1" id="KW-1133">Transmembrane helix</keyword>
<protein>
    <submittedName>
        <fullName evidence="2">DUF981 domain-containing protein</fullName>
    </submittedName>
</protein>
<name>A0ABZ1EJR1_9ACTN</name>
<feature type="transmembrane region" description="Helical" evidence="1">
    <location>
        <begin position="88"/>
        <end position="109"/>
    </location>
</feature>
<feature type="transmembrane region" description="Helical" evidence="1">
    <location>
        <begin position="184"/>
        <end position="205"/>
    </location>
</feature>
<evidence type="ECO:0000256" key="1">
    <source>
        <dbReference type="SAM" id="Phobius"/>
    </source>
</evidence>
<organism evidence="2 3">
    <name type="scientific">Micromonospora peucetia</name>
    <dbReference type="NCBI Taxonomy" id="47871"/>
    <lineage>
        <taxon>Bacteria</taxon>
        <taxon>Bacillati</taxon>
        <taxon>Actinomycetota</taxon>
        <taxon>Actinomycetes</taxon>
        <taxon>Micromonosporales</taxon>
        <taxon>Micromonosporaceae</taxon>
        <taxon>Micromonospora</taxon>
    </lineage>
</organism>
<dbReference type="RefSeq" id="WP_326564497.1">
    <property type="nucleotide sequence ID" value="NZ_CP109071.1"/>
</dbReference>
<feature type="transmembrane region" description="Helical" evidence="1">
    <location>
        <begin position="140"/>
        <end position="164"/>
    </location>
</feature>
<keyword evidence="1" id="KW-0472">Membrane</keyword>
<proteinExistence type="predicted"/>
<keyword evidence="1" id="KW-0812">Transmembrane</keyword>
<dbReference type="EMBL" id="CP109071">
    <property type="protein sequence ID" value="WSA34470.1"/>
    <property type="molecule type" value="Genomic_DNA"/>
</dbReference>
<dbReference type="InterPro" id="IPR009324">
    <property type="entry name" value="DUF981"/>
</dbReference>
<evidence type="ECO:0000313" key="2">
    <source>
        <dbReference type="EMBL" id="WSA34470.1"/>
    </source>
</evidence>
<feature type="transmembrane region" description="Helical" evidence="1">
    <location>
        <begin position="53"/>
        <end position="76"/>
    </location>
</feature>
<sequence>MTTETLAQDGLKINWVEMPTYNTIMALAAGAGLLLIVTFGRQLLQRRDIVPEGWAMAFIVPGAILAATGLHMTLTWPLASGGFAFDNIIFGEPALAFGVLMLAIGFVLWRRAPLFASAIPDEEAAGDARMRYVRGLIGPMSVFIFGLGLACFAIAAAGWTYTLFAAPPEEPISGQFADYPLVEATFISGLYVLVGVGAVLFPFALRRLQRALLLIAGWAWGLAGLAFLLFGALNYFTHIGLIVNTQ</sequence>
<dbReference type="Pfam" id="PF06168">
    <property type="entry name" value="DUF981"/>
    <property type="match status" value="1"/>
</dbReference>
<feature type="transmembrane region" description="Helical" evidence="1">
    <location>
        <begin position="212"/>
        <end position="236"/>
    </location>
</feature>
<feature type="transmembrane region" description="Helical" evidence="1">
    <location>
        <begin position="20"/>
        <end position="41"/>
    </location>
</feature>
<gene>
    <name evidence="2" type="ORF">OIE14_10705</name>
</gene>
<accession>A0ABZ1EJR1</accession>
<dbReference type="Proteomes" id="UP001334804">
    <property type="component" value="Chromosome"/>
</dbReference>
<reference evidence="2 3" key="1">
    <citation type="submission" date="2022-10" db="EMBL/GenBank/DDBJ databases">
        <title>The complete genomes of actinobacterial strains from the NBC collection.</title>
        <authorList>
            <person name="Joergensen T.S."/>
            <person name="Alvarez Arevalo M."/>
            <person name="Sterndorff E.B."/>
            <person name="Faurdal D."/>
            <person name="Vuksanovic O."/>
            <person name="Mourched A.-S."/>
            <person name="Charusanti P."/>
            <person name="Shaw S."/>
            <person name="Blin K."/>
            <person name="Weber T."/>
        </authorList>
    </citation>
    <scope>NUCLEOTIDE SEQUENCE [LARGE SCALE GENOMIC DNA]</scope>
    <source>
        <strain evidence="2 3">NBC 01809</strain>
    </source>
</reference>